<dbReference type="OrthoDB" id="9802613at2"/>
<dbReference type="GO" id="GO:0046872">
    <property type="term" value="F:metal ion binding"/>
    <property type="evidence" value="ECO:0007669"/>
    <property type="project" value="UniProtKB-KW"/>
</dbReference>
<keyword evidence="2" id="KW-0479">Metal-binding</keyword>
<keyword evidence="1" id="KW-0001">2Fe-2S</keyword>
<keyword evidence="7" id="KW-1185">Reference proteome</keyword>
<gene>
    <name evidence="6" type="primary">aioB</name>
    <name evidence="6" type="ORF">K239x_42120</name>
</gene>
<dbReference type="Pfam" id="PF00355">
    <property type="entry name" value="Rieske"/>
    <property type="match status" value="1"/>
</dbReference>
<reference evidence="6 7" key="1">
    <citation type="submission" date="2019-02" db="EMBL/GenBank/DDBJ databases">
        <title>Deep-cultivation of Planctomycetes and their phenomic and genomic characterization uncovers novel biology.</title>
        <authorList>
            <person name="Wiegand S."/>
            <person name="Jogler M."/>
            <person name="Boedeker C."/>
            <person name="Pinto D."/>
            <person name="Vollmers J."/>
            <person name="Rivas-Marin E."/>
            <person name="Kohn T."/>
            <person name="Peeters S.H."/>
            <person name="Heuer A."/>
            <person name="Rast P."/>
            <person name="Oberbeckmann S."/>
            <person name="Bunk B."/>
            <person name="Jeske O."/>
            <person name="Meyerdierks A."/>
            <person name="Storesund J.E."/>
            <person name="Kallscheuer N."/>
            <person name="Luecker S."/>
            <person name="Lage O.M."/>
            <person name="Pohl T."/>
            <person name="Merkel B.J."/>
            <person name="Hornburger P."/>
            <person name="Mueller R.-W."/>
            <person name="Bruemmer F."/>
            <person name="Labrenz M."/>
            <person name="Spormann A.M."/>
            <person name="Op den Camp H."/>
            <person name="Overmann J."/>
            <person name="Amann R."/>
            <person name="Jetten M.S.M."/>
            <person name="Mascher T."/>
            <person name="Medema M.H."/>
            <person name="Devos D.P."/>
            <person name="Kaster A.-K."/>
            <person name="Ovreas L."/>
            <person name="Rohde M."/>
            <person name="Galperin M.Y."/>
            <person name="Jogler C."/>
        </authorList>
    </citation>
    <scope>NUCLEOTIDE SEQUENCE [LARGE SCALE GENOMIC DNA]</scope>
    <source>
        <strain evidence="6 7">K23_9</strain>
    </source>
</reference>
<name>A0A517NYM2_9BACT</name>
<evidence type="ECO:0000256" key="2">
    <source>
        <dbReference type="ARBA" id="ARBA00022723"/>
    </source>
</evidence>
<protein>
    <submittedName>
        <fullName evidence="6">Arsenite oxidase subunit AioB</fullName>
        <ecNumber evidence="6">1.20.9.1</ecNumber>
    </submittedName>
</protein>
<evidence type="ECO:0000313" key="7">
    <source>
        <dbReference type="Proteomes" id="UP000319817"/>
    </source>
</evidence>
<dbReference type="EC" id="1.20.9.1" evidence="6"/>
<dbReference type="Proteomes" id="UP000319817">
    <property type="component" value="Chromosome"/>
</dbReference>
<dbReference type="SUPFAM" id="SSF50022">
    <property type="entry name" value="ISP domain"/>
    <property type="match status" value="1"/>
</dbReference>
<keyword evidence="6" id="KW-0560">Oxidoreductase</keyword>
<organism evidence="6 7">
    <name type="scientific">Stieleria marina</name>
    <dbReference type="NCBI Taxonomy" id="1930275"/>
    <lineage>
        <taxon>Bacteria</taxon>
        <taxon>Pseudomonadati</taxon>
        <taxon>Planctomycetota</taxon>
        <taxon>Planctomycetia</taxon>
        <taxon>Pirellulales</taxon>
        <taxon>Pirellulaceae</taxon>
        <taxon>Stieleria</taxon>
    </lineage>
</organism>
<keyword evidence="4" id="KW-0411">Iron-sulfur</keyword>
<dbReference type="GO" id="GO:0051537">
    <property type="term" value="F:2 iron, 2 sulfur cluster binding"/>
    <property type="evidence" value="ECO:0007669"/>
    <property type="project" value="UniProtKB-KW"/>
</dbReference>
<dbReference type="EMBL" id="CP036526">
    <property type="protein sequence ID" value="QDT12203.1"/>
    <property type="molecule type" value="Genomic_DNA"/>
</dbReference>
<dbReference type="GO" id="GO:0050611">
    <property type="term" value="F:arsenate reductase (azurin) activity"/>
    <property type="evidence" value="ECO:0007669"/>
    <property type="project" value="UniProtKB-EC"/>
</dbReference>
<dbReference type="InterPro" id="IPR014067">
    <property type="entry name" value="AioB/IdrB_ssu"/>
</dbReference>
<evidence type="ECO:0000256" key="1">
    <source>
        <dbReference type="ARBA" id="ARBA00022714"/>
    </source>
</evidence>
<evidence type="ECO:0000313" key="6">
    <source>
        <dbReference type="EMBL" id="QDT12203.1"/>
    </source>
</evidence>
<accession>A0A517NYM2</accession>
<dbReference type="AlphaFoldDB" id="A0A517NYM2"/>
<dbReference type="InterPro" id="IPR006311">
    <property type="entry name" value="TAT_signal"/>
</dbReference>
<dbReference type="InterPro" id="IPR017941">
    <property type="entry name" value="Rieske_2Fe-2S"/>
</dbReference>
<evidence type="ECO:0000256" key="4">
    <source>
        <dbReference type="ARBA" id="ARBA00023014"/>
    </source>
</evidence>
<evidence type="ECO:0000259" key="5">
    <source>
        <dbReference type="PROSITE" id="PS51296"/>
    </source>
</evidence>
<dbReference type="RefSeq" id="WP_145419917.1">
    <property type="nucleotide sequence ID" value="NZ_CP036526.1"/>
</dbReference>
<dbReference type="Gene3D" id="2.102.10.10">
    <property type="entry name" value="Rieske [2Fe-2S] iron-sulphur domain"/>
    <property type="match status" value="1"/>
</dbReference>
<proteinExistence type="predicted"/>
<dbReference type="PROSITE" id="PS51318">
    <property type="entry name" value="TAT"/>
    <property type="match status" value="1"/>
</dbReference>
<feature type="domain" description="Rieske" evidence="5">
    <location>
        <begin position="96"/>
        <end position="167"/>
    </location>
</feature>
<keyword evidence="3" id="KW-0408">Iron</keyword>
<sequence>MKSSNQSCSSDCVKRRGFLQTTAASVTMMLLADVFPGRVSAQDAGTEVPVVELSRQRIAKLSDLTKDVPIEFNYPSRALHTNCILYKLGTEAGGGVGPDADVVAFSARCTHMGGDLSQGYIAEHKLVGCGEHLTTFDLTRHGIMVAGHATERLPQIILELDGDEIFATGIVGLFYGYHQNPTAENN</sequence>
<evidence type="ECO:0000256" key="3">
    <source>
        <dbReference type="ARBA" id="ARBA00023004"/>
    </source>
</evidence>
<dbReference type="NCBIfam" id="TIGR02694">
    <property type="entry name" value="arsenite_ox_S"/>
    <property type="match status" value="1"/>
</dbReference>
<dbReference type="InterPro" id="IPR036922">
    <property type="entry name" value="Rieske_2Fe-2S_sf"/>
</dbReference>
<dbReference type="PROSITE" id="PS51296">
    <property type="entry name" value="RIESKE"/>
    <property type="match status" value="1"/>
</dbReference>